<dbReference type="OrthoDB" id="333014at2759"/>
<evidence type="ECO:0000313" key="2">
    <source>
        <dbReference type="Proteomes" id="UP000221165"/>
    </source>
</evidence>
<dbReference type="RefSeq" id="XP_067923785.1">
    <property type="nucleotide sequence ID" value="XM_068064235.1"/>
</dbReference>
<gene>
    <name evidence="1" type="ORF">CSUI_004040</name>
</gene>
<dbReference type="VEuPathDB" id="ToxoDB:CSUI_004040"/>
<evidence type="ECO:0000313" key="1">
    <source>
        <dbReference type="EMBL" id="PHJ22108.1"/>
    </source>
</evidence>
<name>A0A2C6L202_9APIC</name>
<dbReference type="Proteomes" id="UP000221165">
    <property type="component" value="Unassembled WGS sequence"/>
</dbReference>
<accession>A0A2C6L202</accession>
<proteinExistence type="predicted"/>
<comment type="caution">
    <text evidence="1">The sequence shown here is derived from an EMBL/GenBank/DDBJ whole genome shotgun (WGS) entry which is preliminary data.</text>
</comment>
<reference evidence="1 2" key="1">
    <citation type="journal article" date="2017" name="Int. J. Parasitol.">
        <title>The genome of the protozoan parasite Cystoisospora suis and a reverse vaccinology approach to identify vaccine candidates.</title>
        <authorList>
            <person name="Palmieri N."/>
            <person name="Shrestha A."/>
            <person name="Ruttkowski B."/>
            <person name="Beck T."/>
            <person name="Vogl C."/>
            <person name="Tomley F."/>
            <person name="Blake D.P."/>
            <person name="Joachim A."/>
        </authorList>
    </citation>
    <scope>NUCLEOTIDE SEQUENCE [LARGE SCALE GENOMIC DNA]</scope>
    <source>
        <strain evidence="1 2">Wien I</strain>
    </source>
</reference>
<keyword evidence="2" id="KW-1185">Reference proteome</keyword>
<dbReference type="GeneID" id="94427446"/>
<dbReference type="EMBL" id="MIGC01001816">
    <property type="protein sequence ID" value="PHJ22108.1"/>
    <property type="molecule type" value="Genomic_DNA"/>
</dbReference>
<sequence>MGATGRLHRGATLTTSLSSLFYFFPFRLRRTCVLILSVSFLSCISVGQLHVIPHHTEYQGNWQSLFAFGISVETLSRLRAPVVFSSRCSIHGSRGYHDGKTGATPRMLTAPSDSAIVHPRAWAPVSRLETQRKAISTGGVERLASMSPSLPPYSSPVARHTSALRFQVALPPRSPLAVDRSRYLCCARSFSSVSLAHISSAWRPSRRRITPSLSVVRTLPVFPGSPGLRLFTLALARGRLAELPAAANSKGSSFLLLDSADTAESLRRCRYMDAVGMESGEGQREAPVPVRDPEQVPQTILRLLKTVPVYAVVAGDLRQVVPASFPSSVEDPRRDENLEISTQPTLDPAPFNTRKRLHSIMSSQLSTLQTLQNTHADDGDLGLFFVSPRDAEVYLNHVRSQVRSGGSRKREGDGARLSIATTSLANVYSLLVRPRPSGLPQRLRSTPFSMLKQFLRGGVHLSKQGLQAGWNFESGKNGATKKSGCSRYILVPDSSELDLFFTETGGERFRGTPLFFVSSQSTDQDMDLLSCFQAFTSESASHPVVPLYLSRADAEAALRHLVASRQHHQKSCWRWLFSDNRKPAAQFRVGVTSLESFLERSVSAFPFLPSGDKKNKSCSLILVPPRHSFEYCKQHVLQEDLGGPLHPFRKLFSHPTMRKLTWWRKRVIREIVKPVVSVFRGESRDEEPVGDLLPDGA</sequence>
<dbReference type="AlphaFoldDB" id="A0A2C6L202"/>
<organism evidence="1 2">
    <name type="scientific">Cystoisospora suis</name>
    <dbReference type="NCBI Taxonomy" id="483139"/>
    <lineage>
        <taxon>Eukaryota</taxon>
        <taxon>Sar</taxon>
        <taxon>Alveolata</taxon>
        <taxon>Apicomplexa</taxon>
        <taxon>Conoidasida</taxon>
        <taxon>Coccidia</taxon>
        <taxon>Eucoccidiorida</taxon>
        <taxon>Eimeriorina</taxon>
        <taxon>Sarcocystidae</taxon>
        <taxon>Cystoisospora</taxon>
    </lineage>
</organism>
<protein>
    <submittedName>
        <fullName evidence="1">Uncharacterized protein</fullName>
    </submittedName>
</protein>